<dbReference type="EMBL" id="CAMPGE010002195">
    <property type="protein sequence ID" value="CAI2360994.1"/>
    <property type="molecule type" value="Genomic_DNA"/>
</dbReference>
<name>A0AAD1U8H7_EUPCR</name>
<evidence type="ECO:0000256" key="2">
    <source>
        <dbReference type="ARBA" id="ARBA00009540"/>
    </source>
</evidence>
<dbReference type="AlphaFoldDB" id="A0AAD1U8H7"/>
<comment type="caution">
    <text evidence="7">The sequence shown here is derived from an EMBL/GenBank/DDBJ whole genome shotgun (WGS) entry which is preliminary data.</text>
</comment>
<dbReference type="GO" id="GO:0005739">
    <property type="term" value="C:mitochondrion"/>
    <property type="evidence" value="ECO:0007669"/>
    <property type="project" value="UniProtKB-SubCell"/>
</dbReference>
<feature type="compositionally biased region" description="Basic and acidic residues" evidence="5">
    <location>
        <begin position="238"/>
        <end position="247"/>
    </location>
</feature>
<feature type="compositionally biased region" description="Basic and acidic residues" evidence="5">
    <location>
        <begin position="295"/>
        <end position="315"/>
    </location>
</feature>
<organism evidence="7 8">
    <name type="scientific">Euplotes crassus</name>
    <dbReference type="NCBI Taxonomy" id="5936"/>
    <lineage>
        <taxon>Eukaryota</taxon>
        <taxon>Sar</taxon>
        <taxon>Alveolata</taxon>
        <taxon>Ciliophora</taxon>
        <taxon>Intramacronucleata</taxon>
        <taxon>Spirotrichea</taxon>
        <taxon>Hypotrichia</taxon>
        <taxon>Euplotida</taxon>
        <taxon>Euplotidae</taxon>
        <taxon>Moneuplotes</taxon>
    </lineage>
</organism>
<evidence type="ECO:0000256" key="1">
    <source>
        <dbReference type="ARBA" id="ARBA00004173"/>
    </source>
</evidence>
<comment type="subcellular location">
    <subcellularLocation>
        <location evidence="1">Mitochondrion</location>
    </subcellularLocation>
</comment>
<gene>
    <name evidence="7" type="ORF">ECRASSUSDP1_LOCUS2303</name>
</gene>
<protein>
    <recommendedName>
        <fullName evidence="4">Oxidation resistance protein 1</fullName>
    </recommendedName>
</protein>
<dbReference type="PANTHER" id="PTHR23354:SF62">
    <property type="entry name" value="MUSTARD, ISOFORM V"/>
    <property type="match status" value="1"/>
</dbReference>
<keyword evidence="8" id="KW-1185">Reference proteome</keyword>
<feature type="region of interest" description="Disordered" evidence="5">
    <location>
        <begin position="227"/>
        <end position="247"/>
    </location>
</feature>
<dbReference type="Proteomes" id="UP001295684">
    <property type="component" value="Unassembled WGS sequence"/>
</dbReference>
<evidence type="ECO:0000313" key="8">
    <source>
        <dbReference type="Proteomes" id="UP001295684"/>
    </source>
</evidence>
<keyword evidence="3" id="KW-0496">Mitochondrion</keyword>
<dbReference type="Pfam" id="PF07534">
    <property type="entry name" value="TLD"/>
    <property type="match status" value="1"/>
</dbReference>
<dbReference type="InterPro" id="IPR006571">
    <property type="entry name" value="TLDc_dom"/>
</dbReference>
<sequence length="496" mass="57912">MSESKRVIQSLQSVQTDKVKEKSSQSFLDFYEHASKGELDKGIENLEQIKNQTIKSEAYYCTKHGRIKGVLTVGDTYIMYDPLYCEENDKFDKEVLGSKFQACIDFKDIVSVDVIKLPNETSMYIEDDENRKCYLYDYYLQFSVSVVNAKTLSKMLGNLSPDFKKRKRRRRPVATVFFRFSHRDKDGVALKNKEQSTIIELIKKDVESRMKLVQDGLDEIEETKELDFSNMMQSTQSEESKDSAEIRPKSKYENYSSTTYIPYYDVIKKVKTELKDDEFELVNTEELTESNQVGDFKDEEFKKQKEPEKRPVTMPKCESHPRFMPICNGESTIMTDTQIMVIARLLPPLFRMREWIKVFSIDEDGISLQTFYKNAKGYYNNLLFVEDIKGHKFGAYLCEEWSVHKHFYGTGESFLFTFNNSEEDVKFFKWTSANDHIQYSDESSIGVGGADGKFALHLRNNFLNGMSHSCKTFDNEVLASEEHFQCKHMELWGFEY</sequence>
<evidence type="ECO:0000256" key="3">
    <source>
        <dbReference type="ARBA" id="ARBA00023128"/>
    </source>
</evidence>
<evidence type="ECO:0000259" key="6">
    <source>
        <dbReference type="PROSITE" id="PS51886"/>
    </source>
</evidence>
<proteinExistence type="inferred from homology"/>
<dbReference type="SMART" id="SM00584">
    <property type="entry name" value="TLDc"/>
    <property type="match status" value="1"/>
</dbReference>
<dbReference type="PANTHER" id="PTHR23354">
    <property type="entry name" value="NUCLEOLAR PROTEIN 7/ESTROGEN RECEPTOR COACTIVATOR-RELATED"/>
    <property type="match status" value="1"/>
</dbReference>
<evidence type="ECO:0000256" key="5">
    <source>
        <dbReference type="SAM" id="MobiDB-lite"/>
    </source>
</evidence>
<accession>A0AAD1U8H7</accession>
<evidence type="ECO:0000256" key="4">
    <source>
        <dbReference type="ARBA" id="ARBA00040604"/>
    </source>
</evidence>
<feature type="domain" description="TLDc" evidence="6">
    <location>
        <begin position="332"/>
        <end position="495"/>
    </location>
</feature>
<feature type="region of interest" description="Disordered" evidence="5">
    <location>
        <begin position="293"/>
        <end position="315"/>
    </location>
</feature>
<reference evidence="7" key="1">
    <citation type="submission" date="2023-07" db="EMBL/GenBank/DDBJ databases">
        <authorList>
            <consortium name="AG Swart"/>
            <person name="Singh M."/>
            <person name="Singh A."/>
            <person name="Seah K."/>
            <person name="Emmerich C."/>
        </authorList>
    </citation>
    <scope>NUCLEOTIDE SEQUENCE</scope>
    <source>
        <strain evidence="7">DP1</strain>
    </source>
</reference>
<evidence type="ECO:0000313" key="7">
    <source>
        <dbReference type="EMBL" id="CAI2360994.1"/>
    </source>
</evidence>
<comment type="similarity">
    <text evidence="2">Belongs to the OXR1 family.</text>
</comment>
<dbReference type="PROSITE" id="PS51886">
    <property type="entry name" value="TLDC"/>
    <property type="match status" value="1"/>
</dbReference>